<evidence type="ECO:0000313" key="1">
    <source>
        <dbReference type="EMBL" id="KAJ9653198.1"/>
    </source>
</evidence>
<keyword evidence="2" id="KW-1185">Reference proteome</keyword>
<sequence length="367" mass="38631">MPSRQFVLASNLEIKHGGILVVSHINAKMLPPASQTALRTIRTFQKSSFLARLASTLAILEQREGGLNSASLGAVTAGQKIGGSIHGFVAGKNIKGVAEQAAKVKGLEKIITVENEAYERGLPENYAPLLVENIKKGGYTHVIVGSSAFGKSVLPRVAALLDVQPLTDVMEIQSEDTFTRPIYAGNAILTVQSSDPIKILTVRQTSFPPAEQEGGSASIEEGTDPKAECPTQWVSENLAKSDRPELATAEKVVSGGRGLKSKEEFDRLIPPLADALGAAIGASRAAVDSGFADNSLQVGQTGKNVAPQLYLCAGISGAIQHLAGMKDSKVIACINKDADAPIFQVADVGLVGDLFEKVPELTEKLKA</sequence>
<comment type="caution">
    <text evidence="1">The sequence shown here is derived from an EMBL/GenBank/DDBJ whole genome shotgun (WGS) entry which is preliminary data.</text>
</comment>
<protein>
    <submittedName>
        <fullName evidence="1">Electron transfer flavoprotein alpha-subunit</fullName>
    </submittedName>
</protein>
<proteinExistence type="predicted"/>
<gene>
    <name evidence="1" type="primary">ETF1</name>
    <name evidence="1" type="ORF">H2198_007609</name>
</gene>
<evidence type="ECO:0000313" key="2">
    <source>
        <dbReference type="Proteomes" id="UP001172386"/>
    </source>
</evidence>
<name>A0ACC2ZZM9_9EURO</name>
<organism evidence="1 2">
    <name type="scientific">Neophaeococcomyces mojaviensis</name>
    <dbReference type="NCBI Taxonomy" id="3383035"/>
    <lineage>
        <taxon>Eukaryota</taxon>
        <taxon>Fungi</taxon>
        <taxon>Dikarya</taxon>
        <taxon>Ascomycota</taxon>
        <taxon>Pezizomycotina</taxon>
        <taxon>Eurotiomycetes</taxon>
        <taxon>Chaetothyriomycetidae</taxon>
        <taxon>Chaetothyriales</taxon>
        <taxon>Chaetothyriales incertae sedis</taxon>
        <taxon>Neophaeococcomyces</taxon>
    </lineage>
</organism>
<reference evidence="1" key="1">
    <citation type="submission" date="2022-10" db="EMBL/GenBank/DDBJ databases">
        <title>Culturing micro-colonial fungi from biological soil crusts in the Mojave desert and describing Neophaeococcomyces mojavensis, and introducing the new genera and species Taxawa tesnikishii.</title>
        <authorList>
            <person name="Kurbessoian T."/>
            <person name="Stajich J.E."/>
        </authorList>
    </citation>
    <scope>NUCLEOTIDE SEQUENCE</scope>
    <source>
        <strain evidence="1">JES_112</strain>
    </source>
</reference>
<dbReference type="Proteomes" id="UP001172386">
    <property type="component" value="Unassembled WGS sequence"/>
</dbReference>
<accession>A0ACC2ZZM9</accession>
<dbReference type="EMBL" id="JAPDRQ010000163">
    <property type="protein sequence ID" value="KAJ9653198.1"/>
    <property type="molecule type" value="Genomic_DNA"/>
</dbReference>